<organism evidence="1 2">
    <name type="scientific">Pristionchus fissidentatus</name>
    <dbReference type="NCBI Taxonomy" id="1538716"/>
    <lineage>
        <taxon>Eukaryota</taxon>
        <taxon>Metazoa</taxon>
        <taxon>Ecdysozoa</taxon>
        <taxon>Nematoda</taxon>
        <taxon>Chromadorea</taxon>
        <taxon>Rhabditida</taxon>
        <taxon>Rhabditina</taxon>
        <taxon>Diplogasteromorpha</taxon>
        <taxon>Diplogasteroidea</taxon>
        <taxon>Neodiplogasteridae</taxon>
        <taxon>Pristionchus</taxon>
    </lineage>
</organism>
<accession>A0AAV5VDK2</accession>
<name>A0AAV5VDK2_9BILA</name>
<evidence type="ECO:0000313" key="1">
    <source>
        <dbReference type="EMBL" id="GMT17358.1"/>
    </source>
</evidence>
<keyword evidence="2" id="KW-1185">Reference proteome</keyword>
<dbReference type="EMBL" id="BTSY01000003">
    <property type="protein sequence ID" value="GMT17358.1"/>
    <property type="molecule type" value="Genomic_DNA"/>
</dbReference>
<dbReference type="AlphaFoldDB" id="A0AAV5VDK2"/>
<proteinExistence type="predicted"/>
<reference evidence="1" key="1">
    <citation type="submission" date="2023-10" db="EMBL/GenBank/DDBJ databases">
        <title>Genome assembly of Pristionchus species.</title>
        <authorList>
            <person name="Yoshida K."/>
            <person name="Sommer R.J."/>
        </authorList>
    </citation>
    <scope>NUCLEOTIDE SEQUENCE</scope>
    <source>
        <strain evidence="1">RS5133</strain>
    </source>
</reference>
<dbReference type="Proteomes" id="UP001432322">
    <property type="component" value="Unassembled WGS sequence"/>
</dbReference>
<evidence type="ECO:0000313" key="2">
    <source>
        <dbReference type="Proteomes" id="UP001432322"/>
    </source>
</evidence>
<sequence length="114" mass="13391">MAQFTQHILTWCVLDSEANHKREALSGVLLFRLELLPMFRQIVDNQDLKSSLLFILAYWENTIKTQLSGDLMGEETSTAPLSEKLREHDPWWRPDFSDTVDRIRATVYEYKLCD</sequence>
<protein>
    <submittedName>
        <fullName evidence="1">Uncharacterized protein</fullName>
    </submittedName>
</protein>
<gene>
    <name evidence="1" type="ORF">PFISCL1PPCAC_8655</name>
</gene>
<comment type="caution">
    <text evidence="1">The sequence shown here is derived from an EMBL/GenBank/DDBJ whole genome shotgun (WGS) entry which is preliminary data.</text>
</comment>